<feature type="transmembrane region" description="Helical" evidence="5">
    <location>
        <begin position="403"/>
        <end position="428"/>
    </location>
</feature>
<feature type="domain" description="Major facilitator superfamily (MFS) profile" evidence="6">
    <location>
        <begin position="11"/>
        <end position="465"/>
    </location>
</feature>
<comment type="caution">
    <text evidence="7">The sequence shown here is derived from an EMBL/GenBank/DDBJ whole genome shotgun (WGS) entry which is preliminary data.</text>
</comment>
<dbReference type="GO" id="GO:0005886">
    <property type="term" value="C:plasma membrane"/>
    <property type="evidence" value="ECO:0007669"/>
    <property type="project" value="UniProtKB-SubCell"/>
</dbReference>
<feature type="transmembrane region" description="Helical" evidence="5">
    <location>
        <begin position="77"/>
        <end position="96"/>
    </location>
</feature>
<feature type="transmembrane region" description="Helical" evidence="5">
    <location>
        <begin position="171"/>
        <end position="188"/>
    </location>
</feature>
<dbReference type="PROSITE" id="PS50850">
    <property type="entry name" value="MFS"/>
    <property type="match status" value="1"/>
</dbReference>
<feature type="transmembrane region" description="Helical" evidence="5">
    <location>
        <begin position="136"/>
        <end position="159"/>
    </location>
</feature>
<dbReference type="EMBL" id="JAPDOD010000023">
    <property type="protein sequence ID" value="MDA0163249.1"/>
    <property type="molecule type" value="Genomic_DNA"/>
</dbReference>
<organism evidence="7 8">
    <name type="scientific">Solirubrobacter ginsenosidimutans</name>
    <dbReference type="NCBI Taxonomy" id="490573"/>
    <lineage>
        <taxon>Bacteria</taxon>
        <taxon>Bacillati</taxon>
        <taxon>Actinomycetota</taxon>
        <taxon>Thermoleophilia</taxon>
        <taxon>Solirubrobacterales</taxon>
        <taxon>Solirubrobacteraceae</taxon>
        <taxon>Solirubrobacter</taxon>
    </lineage>
</organism>
<gene>
    <name evidence="7" type="ORF">OM076_23445</name>
</gene>
<evidence type="ECO:0000256" key="3">
    <source>
        <dbReference type="ARBA" id="ARBA00022989"/>
    </source>
</evidence>
<evidence type="ECO:0000313" key="8">
    <source>
        <dbReference type="Proteomes" id="UP001149140"/>
    </source>
</evidence>
<evidence type="ECO:0000256" key="4">
    <source>
        <dbReference type="ARBA" id="ARBA00023136"/>
    </source>
</evidence>
<feature type="transmembrane region" description="Helical" evidence="5">
    <location>
        <begin position="302"/>
        <end position="324"/>
    </location>
</feature>
<dbReference type="PANTHER" id="PTHR42718">
    <property type="entry name" value="MAJOR FACILITATOR SUPERFAMILY MULTIDRUG TRANSPORTER MFSC"/>
    <property type="match status" value="1"/>
</dbReference>
<feature type="transmembrane region" description="Helical" evidence="5">
    <location>
        <begin position="336"/>
        <end position="360"/>
    </location>
</feature>
<feature type="transmembrane region" description="Helical" evidence="5">
    <location>
        <begin position="200"/>
        <end position="217"/>
    </location>
</feature>
<dbReference type="GO" id="GO:0022857">
    <property type="term" value="F:transmembrane transporter activity"/>
    <property type="evidence" value="ECO:0007669"/>
    <property type="project" value="InterPro"/>
</dbReference>
<comment type="subcellular location">
    <subcellularLocation>
        <location evidence="1">Cell membrane</location>
        <topology evidence="1">Multi-pass membrane protein</topology>
    </subcellularLocation>
</comment>
<feature type="transmembrane region" description="Helical" evidence="5">
    <location>
        <begin position="12"/>
        <end position="35"/>
    </location>
</feature>
<keyword evidence="8" id="KW-1185">Reference proteome</keyword>
<evidence type="ECO:0000256" key="1">
    <source>
        <dbReference type="ARBA" id="ARBA00004651"/>
    </source>
</evidence>
<dbReference type="Pfam" id="PF07690">
    <property type="entry name" value="MFS_1"/>
    <property type="match status" value="1"/>
</dbReference>
<keyword evidence="4 5" id="KW-0472">Membrane</keyword>
<feature type="transmembrane region" description="Helical" evidence="5">
    <location>
        <begin position="102"/>
        <end position="129"/>
    </location>
</feature>
<dbReference type="InterPro" id="IPR020846">
    <property type="entry name" value="MFS_dom"/>
</dbReference>
<dbReference type="Gene3D" id="1.20.1250.20">
    <property type="entry name" value="MFS general substrate transporter like domains"/>
    <property type="match status" value="1"/>
</dbReference>
<dbReference type="InterPro" id="IPR011701">
    <property type="entry name" value="MFS"/>
</dbReference>
<keyword evidence="2 5" id="KW-0812">Transmembrane</keyword>
<evidence type="ECO:0000256" key="2">
    <source>
        <dbReference type="ARBA" id="ARBA00022692"/>
    </source>
</evidence>
<name>A0A9X3MV26_9ACTN</name>
<proteinExistence type="predicted"/>
<dbReference type="InterPro" id="IPR036259">
    <property type="entry name" value="MFS_trans_sf"/>
</dbReference>
<dbReference type="PANTHER" id="PTHR42718:SF39">
    <property type="entry name" value="ACTINORHODIN TRANSPORTER-RELATED"/>
    <property type="match status" value="1"/>
</dbReference>
<dbReference type="Gene3D" id="1.20.1720.10">
    <property type="entry name" value="Multidrug resistance protein D"/>
    <property type="match status" value="1"/>
</dbReference>
<dbReference type="SUPFAM" id="SSF103473">
    <property type="entry name" value="MFS general substrate transporter"/>
    <property type="match status" value="1"/>
</dbReference>
<feature type="transmembrane region" description="Helical" evidence="5">
    <location>
        <begin position="434"/>
        <end position="456"/>
    </location>
</feature>
<evidence type="ECO:0000259" key="6">
    <source>
        <dbReference type="PROSITE" id="PS50850"/>
    </source>
</evidence>
<dbReference type="Proteomes" id="UP001149140">
    <property type="component" value="Unassembled WGS sequence"/>
</dbReference>
<dbReference type="AlphaFoldDB" id="A0A9X3MV26"/>
<evidence type="ECO:0000313" key="7">
    <source>
        <dbReference type="EMBL" id="MDA0163249.1"/>
    </source>
</evidence>
<feature type="transmembrane region" description="Helical" evidence="5">
    <location>
        <begin position="366"/>
        <end position="391"/>
    </location>
</feature>
<dbReference type="CDD" id="cd17321">
    <property type="entry name" value="MFS_MMR_MDR_like"/>
    <property type="match status" value="1"/>
</dbReference>
<feature type="transmembrane region" description="Helical" evidence="5">
    <location>
        <begin position="270"/>
        <end position="296"/>
    </location>
</feature>
<feature type="transmembrane region" description="Helical" evidence="5">
    <location>
        <begin position="229"/>
        <end position="249"/>
    </location>
</feature>
<keyword evidence="3 5" id="KW-1133">Transmembrane helix</keyword>
<dbReference type="PRINTS" id="PR01036">
    <property type="entry name" value="TCRTETB"/>
</dbReference>
<protein>
    <submittedName>
        <fullName evidence="7">MFS transporter</fullName>
    </submittedName>
</protein>
<reference evidence="7" key="1">
    <citation type="submission" date="2022-10" db="EMBL/GenBank/DDBJ databases">
        <title>The WGS of Solirubrobacter ginsenosidimutans DSM 21036.</title>
        <authorList>
            <person name="Jiang Z."/>
        </authorList>
    </citation>
    <scope>NUCLEOTIDE SEQUENCE</scope>
    <source>
        <strain evidence="7">DSM 21036</strain>
    </source>
</reference>
<evidence type="ECO:0000256" key="5">
    <source>
        <dbReference type="SAM" id="Phobius"/>
    </source>
</evidence>
<accession>A0A9X3MV26</accession>
<dbReference type="RefSeq" id="WP_270042492.1">
    <property type="nucleotide sequence ID" value="NZ_JAPDOD010000023.1"/>
</dbReference>
<feature type="transmembrane region" description="Helical" evidence="5">
    <location>
        <begin position="47"/>
        <end position="65"/>
    </location>
</feature>
<sequence length="474" mass="47716">MTETKQRPALALAVLMAATFIFVLDFFIVNVAIPATQSDLQASDGEIQLVVTGYAIALASCLIVGARLGDLIGRRRALMLGLALFTLASAVCGVAGDPAVLIAGRIVQGLGAALFSPQVLAIIGVTYAGEARVRAITLYGLVMGLAAASGQLIGGLLIHFDVFGLDWRSCYLVNLPVGAVALALAPRVVPESRGAQRDRLDIGGAVLVAAALVAVVLPLAEGRERGWPLWTWVSLAAAGPLLAGFVAWQRRLAARGGAPLLPPALFAKRAFVVGLVSTTVFYAGMASFFLVLAVYLQQGRGLDALSSGLVFTPLAVGYLAASIASEKLVPRLGKQALALGGVIRAASLGALALTVGAIGLGGDTGVLIPALVVDGIGMGLLTAPLVSTVLAGMEARDAGAATGVLSTATQVGNTLGVAVIGAVFYGALGAAGDFAGAFELAVTAIVGVSLAVAALVQLLPGVERMPAGIATGEA</sequence>